<evidence type="ECO:0000256" key="1">
    <source>
        <dbReference type="ARBA" id="ARBA00004173"/>
    </source>
</evidence>
<comment type="caution">
    <text evidence="7">The sequence shown here is derived from an EMBL/GenBank/DDBJ whole genome shotgun (WGS) entry which is preliminary data.</text>
</comment>
<comment type="subcellular location">
    <subcellularLocation>
        <location evidence="1">Mitochondrion</location>
    </subcellularLocation>
</comment>
<feature type="compositionally biased region" description="Basic residues" evidence="5">
    <location>
        <begin position="249"/>
        <end position="259"/>
    </location>
</feature>
<keyword evidence="3" id="KW-0809">Transit peptide</keyword>
<name>A0A8H7Y4R9_PSICU</name>
<evidence type="ECO:0000313" key="7">
    <source>
        <dbReference type="EMBL" id="KAG5171451.1"/>
    </source>
</evidence>
<evidence type="ECO:0000256" key="5">
    <source>
        <dbReference type="SAM" id="MobiDB-lite"/>
    </source>
</evidence>
<protein>
    <recommendedName>
        <fullName evidence="6">Prokaryotic-type class I peptide chain release factors domain-containing protein</fullName>
    </recommendedName>
</protein>
<proteinExistence type="inferred from homology"/>
<dbReference type="PANTHER" id="PTHR46203:SF1">
    <property type="entry name" value="MITOCHONDRIAL TRANSLATION RELEASE FACTOR IN RESCUE"/>
    <property type="match status" value="1"/>
</dbReference>
<dbReference type="GO" id="GO:0005739">
    <property type="term" value="C:mitochondrion"/>
    <property type="evidence" value="ECO:0007669"/>
    <property type="project" value="UniProtKB-SubCell"/>
</dbReference>
<dbReference type="CDD" id="cd20267">
    <property type="entry name" value="Complex1_LYR_LYRM7"/>
    <property type="match status" value="1"/>
</dbReference>
<dbReference type="SUPFAM" id="SSF75620">
    <property type="entry name" value="Release factor"/>
    <property type="match status" value="1"/>
</dbReference>
<feature type="domain" description="Prokaryotic-type class I peptide chain release factors" evidence="6">
    <location>
        <begin position="167"/>
        <end position="257"/>
    </location>
</feature>
<dbReference type="GO" id="GO:0003747">
    <property type="term" value="F:translation release factor activity"/>
    <property type="evidence" value="ECO:0007669"/>
    <property type="project" value="InterPro"/>
</dbReference>
<dbReference type="InterPro" id="IPR000352">
    <property type="entry name" value="Pep_chain_release_fac_I"/>
</dbReference>
<organism evidence="7">
    <name type="scientific">Psilocybe cubensis</name>
    <name type="common">Psychedelic mushroom</name>
    <name type="synonym">Stropharia cubensis</name>
    <dbReference type="NCBI Taxonomy" id="181762"/>
    <lineage>
        <taxon>Eukaryota</taxon>
        <taxon>Fungi</taxon>
        <taxon>Dikarya</taxon>
        <taxon>Basidiomycota</taxon>
        <taxon>Agaricomycotina</taxon>
        <taxon>Agaricomycetes</taxon>
        <taxon>Agaricomycetidae</taxon>
        <taxon>Agaricales</taxon>
        <taxon>Agaricineae</taxon>
        <taxon>Strophariaceae</taxon>
        <taxon>Psilocybe</taxon>
    </lineage>
</organism>
<dbReference type="InterPro" id="IPR045853">
    <property type="entry name" value="Pep_chain_release_fac_I_sf"/>
</dbReference>
<dbReference type="GO" id="GO:0034551">
    <property type="term" value="P:mitochondrial respiratory chain complex III assembly"/>
    <property type="evidence" value="ECO:0007669"/>
    <property type="project" value="InterPro"/>
</dbReference>
<evidence type="ECO:0000256" key="3">
    <source>
        <dbReference type="ARBA" id="ARBA00022946"/>
    </source>
</evidence>
<evidence type="ECO:0000256" key="2">
    <source>
        <dbReference type="ARBA" id="ARBA00010835"/>
    </source>
</evidence>
<dbReference type="EMBL" id="JAFIQS010000003">
    <property type="protein sequence ID" value="KAG5171451.1"/>
    <property type="molecule type" value="Genomic_DNA"/>
</dbReference>
<comment type="similarity">
    <text evidence="2">Belongs to the prokaryotic/mitochondrial release factor family.</text>
</comment>
<dbReference type="GO" id="GO:0032543">
    <property type="term" value="P:mitochondrial translation"/>
    <property type="evidence" value="ECO:0007669"/>
    <property type="project" value="UniProtKB-ARBA"/>
</dbReference>
<evidence type="ECO:0000256" key="4">
    <source>
        <dbReference type="ARBA" id="ARBA00023128"/>
    </source>
</evidence>
<dbReference type="InterPro" id="IPR052405">
    <property type="entry name" value="Mito_Transl_Release_Factor"/>
</dbReference>
<evidence type="ECO:0000259" key="6">
    <source>
        <dbReference type="Pfam" id="PF00472"/>
    </source>
</evidence>
<dbReference type="InterPro" id="IPR045298">
    <property type="entry name" value="Complex1_LYR_LYRM7"/>
</dbReference>
<dbReference type="PANTHER" id="PTHR46203">
    <property type="entry name" value="PROBABLE PEPTIDE CHAIN RELEASE FACTOR C12ORF65"/>
    <property type="match status" value="1"/>
</dbReference>
<feature type="compositionally biased region" description="Basic and acidic residues" evidence="5">
    <location>
        <begin position="236"/>
        <end position="248"/>
    </location>
</feature>
<gene>
    <name evidence="7" type="ORF">JR316_003537</name>
</gene>
<feature type="region of interest" description="Disordered" evidence="5">
    <location>
        <begin position="97"/>
        <end position="151"/>
    </location>
</feature>
<feature type="region of interest" description="Disordered" evidence="5">
    <location>
        <begin position="225"/>
        <end position="271"/>
    </location>
</feature>
<keyword evidence="4" id="KW-0496">Mitochondrion</keyword>
<accession>A0A8H7Y4R9</accession>
<reference evidence="7" key="1">
    <citation type="submission" date="2021-02" db="EMBL/GenBank/DDBJ databases">
        <title>Psilocybe cubensis genome.</title>
        <authorList>
            <person name="Mckernan K.J."/>
            <person name="Crawford S."/>
            <person name="Trippe A."/>
            <person name="Kane L.T."/>
            <person name="Mclaughlin S."/>
        </authorList>
    </citation>
    <scope>NUCLEOTIDE SEQUENCE [LARGE SCALE GENOMIC DNA]</scope>
    <source>
        <strain evidence="7">MGC-MH-2018</strain>
    </source>
</reference>
<dbReference type="AlphaFoldDB" id="A0A8H7Y4R9"/>
<sequence length="271" mass="30442">MSIAPALKAATRSAYRDVLRAASVTFSGDQQVLQAFRLKIRNDISQNSATDPEAYQKHNQFIKDVAQVLRKNVVQGVHIKEPGEHDGGSLYRIRMTKDTELGDNDSIKNPPPIESSRSARRKEKGQPHKHLLDAVPTDTDLPSSSNSPPRYFSALKKAHKERVIPELLEEDLEEQFVRGSGPGGQSINKTENNVQLLHKPTGIRVSCQDTRSLSQNRKLARKWLLEKASNPGLSKEAMKAAKQRERERQRRKKAKKKALQKNAQNSKDDAD</sequence>
<dbReference type="Gene3D" id="3.30.160.20">
    <property type="match status" value="1"/>
</dbReference>
<dbReference type="Pfam" id="PF00472">
    <property type="entry name" value="RF-1"/>
    <property type="match status" value="1"/>
</dbReference>